<feature type="compositionally biased region" description="Basic and acidic residues" evidence="1">
    <location>
        <begin position="141"/>
        <end position="156"/>
    </location>
</feature>
<proteinExistence type="predicted"/>
<dbReference type="Proteomes" id="UP000198741">
    <property type="component" value="Chromosome I"/>
</dbReference>
<dbReference type="EMBL" id="LT629710">
    <property type="protein sequence ID" value="SDO86842.1"/>
    <property type="molecule type" value="Genomic_DNA"/>
</dbReference>
<feature type="region of interest" description="Disordered" evidence="1">
    <location>
        <begin position="121"/>
        <end position="156"/>
    </location>
</feature>
<dbReference type="AlphaFoldDB" id="A0A1H0N2I5"/>
<accession>A0A1H0N2I5</accession>
<gene>
    <name evidence="2" type="ORF">SAMN04515671_2173</name>
</gene>
<dbReference type="STRING" id="1090615.SAMN04515671_2173"/>
<reference evidence="2 3" key="1">
    <citation type="submission" date="2016-10" db="EMBL/GenBank/DDBJ databases">
        <authorList>
            <person name="de Groot N.N."/>
        </authorList>
    </citation>
    <scope>NUCLEOTIDE SEQUENCE [LARGE SCALE GENOMIC DNA]</scope>
    <source>
        <strain evidence="3">P4-7,KCTC 19426,CECT 7604</strain>
    </source>
</reference>
<evidence type="ECO:0000313" key="2">
    <source>
        <dbReference type="EMBL" id="SDO86842.1"/>
    </source>
</evidence>
<protein>
    <submittedName>
        <fullName evidence="2">Uncharacterized protein</fullName>
    </submittedName>
</protein>
<feature type="region of interest" description="Disordered" evidence="1">
    <location>
        <begin position="184"/>
        <end position="204"/>
    </location>
</feature>
<dbReference type="RefSeq" id="WP_090475960.1">
    <property type="nucleotide sequence ID" value="NZ_LT629710.1"/>
</dbReference>
<name>A0A1H0N2I5_9ACTN</name>
<keyword evidence="3" id="KW-1185">Reference proteome</keyword>
<evidence type="ECO:0000256" key="1">
    <source>
        <dbReference type="SAM" id="MobiDB-lite"/>
    </source>
</evidence>
<organism evidence="2 3">
    <name type="scientific">Nakamurella panacisegetis</name>
    <dbReference type="NCBI Taxonomy" id="1090615"/>
    <lineage>
        <taxon>Bacteria</taxon>
        <taxon>Bacillati</taxon>
        <taxon>Actinomycetota</taxon>
        <taxon>Actinomycetes</taxon>
        <taxon>Nakamurellales</taxon>
        <taxon>Nakamurellaceae</taxon>
        <taxon>Nakamurella</taxon>
    </lineage>
</organism>
<evidence type="ECO:0000313" key="3">
    <source>
        <dbReference type="Proteomes" id="UP000198741"/>
    </source>
</evidence>
<sequence>MLDFIFEAGFDAVVIGRAGERSRARRSEKTLEQFESTGTATFPGARRVGANVESGYLTVKDGLVVFSRVSGSEMTHVEVDLLGLQSFWPMANEGRAERSVNRYWTLFRLDYRPIPAVEAAGQGDSRVAAPRDGDAAWEGAGPEREGGDGGREQRGAAREEVVLACAPNGHASVLKVFADAGIPQIQPERWGSATPKRADGRRRR</sequence>